<feature type="region of interest" description="Disordered" evidence="1">
    <location>
        <begin position="22"/>
        <end position="58"/>
    </location>
</feature>
<evidence type="ECO:0000256" key="1">
    <source>
        <dbReference type="SAM" id="MobiDB-lite"/>
    </source>
</evidence>
<protein>
    <submittedName>
        <fullName evidence="2">Uncharacterized protein</fullName>
    </submittedName>
</protein>
<evidence type="ECO:0000313" key="2">
    <source>
        <dbReference type="EMBL" id="KAH9638897.1"/>
    </source>
</evidence>
<sequence length="84" mass="9321">MDGNESDGSDITFEDEQIAIRDAEHDDGSTDGSGIVHLGHEANDELDNAERNRSEADSEEEHFYDISIAASHSVCDFYNLIFLD</sequence>
<dbReference type="AlphaFoldDB" id="A0A922SHT8"/>
<accession>A0A922SHT8</accession>
<gene>
    <name evidence="2" type="ORF">HF086_012850</name>
</gene>
<dbReference type="Proteomes" id="UP000814243">
    <property type="component" value="Unassembled WGS sequence"/>
</dbReference>
<proteinExistence type="predicted"/>
<organism evidence="2 3">
    <name type="scientific">Spodoptera exigua</name>
    <name type="common">Beet armyworm</name>
    <name type="synonym">Noctua fulgens</name>
    <dbReference type="NCBI Taxonomy" id="7107"/>
    <lineage>
        <taxon>Eukaryota</taxon>
        <taxon>Metazoa</taxon>
        <taxon>Ecdysozoa</taxon>
        <taxon>Arthropoda</taxon>
        <taxon>Hexapoda</taxon>
        <taxon>Insecta</taxon>
        <taxon>Pterygota</taxon>
        <taxon>Neoptera</taxon>
        <taxon>Endopterygota</taxon>
        <taxon>Lepidoptera</taxon>
        <taxon>Glossata</taxon>
        <taxon>Ditrysia</taxon>
        <taxon>Noctuoidea</taxon>
        <taxon>Noctuidae</taxon>
        <taxon>Amphipyrinae</taxon>
        <taxon>Spodoptera</taxon>
    </lineage>
</organism>
<evidence type="ECO:0000313" key="3">
    <source>
        <dbReference type="Proteomes" id="UP000814243"/>
    </source>
</evidence>
<reference evidence="2" key="1">
    <citation type="journal article" date="2021" name="G3 (Bethesda)">
        <title>Genome and transcriptome analysis of the beet armyworm Spodoptera exigua reveals targets for pest control. .</title>
        <authorList>
            <person name="Simon S."/>
            <person name="Breeschoten T."/>
            <person name="Jansen H.J."/>
            <person name="Dirks R.P."/>
            <person name="Schranz M.E."/>
            <person name="Ros V.I.D."/>
        </authorList>
    </citation>
    <scope>NUCLEOTIDE SEQUENCE</scope>
    <source>
        <strain evidence="2">TB_SE_WUR_2020</strain>
    </source>
</reference>
<feature type="compositionally biased region" description="Basic and acidic residues" evidence="1">
    <location>
        <begin position="38"/>
        <end position="58"/>
    </location>
</feature>
<comment type="caution">
    <text evidence="2">The sequence shown here is derived from an EMBL/GenBank/DDBJ whole genome shotgun (WGS) entry which is preliminary data.</text>
</comment>
<name>A0A922SHT8_SPOEX</name>
<dbReference type="EMBL" id="JACEFF010000368">
    <property type="protein sequence ID" value="KAH9638897.1"/>
    <property type="molecule type" value="Genomic_DNA"/>
</dbReference>